<gene>
    <name evidence="1" type="ORF">LFW2832_00239</name>
</gene>
<evidence type="ECO:0000313" key="2">
    <source>
        <dbReference type="Proteomes" id="UP000789941"/>
    </source>
</evidence>
<dbReference type="EMBL" id="CABMJJ010000007">
    <property type="protein sequence ID" value="VVC03222.1"/>
    <property type="molecule type" value="Genomic_DNA"/>
</dbReference>
<accession>A0A5E4LT71</accession>
<reference evidence="1 2" key="1">
    <citation type="submission" date="2019-08" db="EMBL/GenBank/DDBJ databases">
        <authorList>
            <person name="Vazquez-Campos X."/>
        </authorList>
    </citation>
    <scope>NUCLEOTIDE SEQUENCE [LARGE SCALE GENOMIC DNA]</scope>
    <source>
        <strain evidence="1">LFW-283_2</strain>
    </source>
</reference>
<name>A0A5E4LT71_9ARCH</name>
<sequence>MFEGNRECSICKSALAEKEKNFGVSLLGLTYVFCDKCIVAQKDEIKKILHDEHN</sequence>
<proteinExistence type="predicted"/>
<evidence type="ECO:0000313" key="1">
    <source>
        <dbReference type="EMBL" id="VVC03222.1"/>
    </source>
</evidence>
<organism evidence="1 2">
    <name type="scientific">Candidatus Bilamarchaeum dharawalense</name>
    <dbReference type="NCBI Taxonomy" id="2885759"/>
    <lineage>
        <taxon>Archaea</taxon>
        <taxon>Candidatus Micrarchaeota</taxon>
        <taxon>Candidatus Micrarchaeia</taxon>
        <taxon>Candidatus Anstonellales</taxon>
        <taxon>Candidatus Bilamarchaeaceae</taxon>
        <taxon>Candidatus Bilamarchaeum</taxon>
    </lineage>
</organism>
<dbReference type="AlphaFoldDB" id="A0A5E4LT71"/>
<protein>
    <submittedName>
        <fullName evidence="1">Uncharacterized protein</fullName>
    </submittedName>
</protein>
<comment type="caution">
    <text evidence="1">The sequence shown here is derived from an EMBL/GenBank/DDBJ whole genome shotgun (WGS) entry which is preliminary data.</text>
</comment>
<dbReference type="Proteomes" id="UP000789941">
    <property type="component" value="Unassembled WGS sequence"/>
</dbReference>